<evidence type="ECO:0000256" key="2">
    <source>
        <dbReference type="SAM" id="SignalP"/>
    </source>
</evidence>
<name>A0ABY5PN60_9ACTN</name>
<feature type="region of interest" description="Disordered" evidence="1">
    <location>
        <begin position="41"/>
        <end position="94"/>
    </location>
</feature>
<evidence type="ECO:0000256" key="1">
    <source>
        <dbReference type="SAM" id="MobiDB-lite"/>
    </source>
</evidence>
<evidence type="ECO:0000313" key="3">
    <source>
        <dbReference type="EMBL" id="UUY06149.1"/>
    </source>
</evidence>
<feature type="chain" id="PRO_5047390541" evidence="2">
    <location>
        <begin position="32"/>
        <end position="274"/>
    </location>
</feature>
<evidence type="ECO:0000313" key="4">
    <source>
        <dbReference type="Proteomes" id="UP001058860"/>
    </source>
</evidence>
<sequence length="274" mass="28584">MPLRKDSRSKALLAGAALVAALAMTPSAASAASWTSWVPSKTVKTAPAPTPTTSTTPPPTTTTSTPPASTATSSSTPAPAPAPAPTVSGADTSGCVEQPTVKAYSRFGDDADYAPAPGATFEQGQAGWTFSKKAFPWDEGKVASIVKGNDGNNIVAGANALQLTQDSYAISPKFCVDESHPHFRFSFKVTGWASKFDVLITYRDLAGTLTEAQFVSSSSMQIFPGNWQISPASPLATNIPLVSGGKAASVQVYAKVANGTVQFDNFMVDPYRRR</sequence>
<feature type="signal peptide" evidence="2">
    <location>
        <begin position="1"/>
        <end position="31"/>
    </location>
</feature>
<dbReference type="EMBL" id="CP088295">
    <property type="protein sequence ID" value="UUY06149.1"/>
    <property type="molecule type" value="Genomic_DNA"/>
</dbReference>
<proteinExistence type="predicted"/>
<feature type="compositionally biased region" description="Low complexity" evidence="1">
    <location>
        <begin position="45"/>
        <end position="77"/>
    </location>
</feature>
<protein>
    <submittedName>
        <fullName evidence="3">Uncharacterized protein</fullName>
    </submittedName>
</protein>
<dbReference type="RefSeq" id="WP_353866578.1">
    <property type="nucleotide sequence ID" value="NZ_CP088295.1"/>
</dbReference>
<organism evidence="3 4">
    <name type="scientific">Svornostia abyssi</name>
    <dbReference type="NCBI Taxonomy" id="2898438"/>
    <lineage>
        <taxon>Bacteria</taxon>
        <taxon>Bacillati</taxon>
        <taxon>Actinomycetota</taxon>
        <taxon>Thermoleophilia</taxon>
        <taxon>Solirubrobacterales</taxon>
        <taxon>Baekduiaceae</taxon>
        <taxon>Svornostia</taxon>
    </lineage>
</organism>
<keyword evidence="4" id="KW-1185">Reference proteome</keyword>
<gene>
    <name evidence="3" type="ORF">LRS13_11755</name>
</gene>
<reference evidence="4" key="1">
    <citation type="submission" date="2021-11" db="EMBL/GenBank/DDBJ databases">
        <title>Cultivation dependent microbiological survey of springs from the worlds oldest radium mine currently devoted to the extraction of radon-saturated water.</title>
        <authorList>
            <person name="Kapinusova G."/>
            <person name="Smrhova T."/>
            <person name="Strejcek M."/>
            <person name="Suman J."/>
            <person name="Jani K."/>
            <person name="Pajer P."/>
            <person name="Uhlik O."/>
        </authorList>
    </citation>
    <scope>NUCLEOTIDE SEQUENCE [LARGE SCALE GENOMIC DNA]</scope>
    <source>
        <strain evidence="4">J379</strain>
    </source>
</reference>
<keyword evidence="2" id="KW-0732">Signal</keyword>
<accession>A0ABY5PN60</accession>
<dbReference type="Proteomes" id="UP001058860">
    <property type="component" value="Chromosome"/>
</dbReference>